<dbReference type="Gene3D" id="2.60.120.620">
    <property type="entry name" value="q2cbj1_9rhob like domain"/>
    <property type="match status" value="1"/>
</dbReference>
<dbReference type="GO" id="GO:0005506">
    <property type="term" value="F:iron ion binding"/>
    <property type="evidence" value="ECO:0007669"/>
    <property type="project" value="UniProtKB-ARBA"/>
</dbReference>
<dbReference type="EMBL" id="CP009111">
    <property type="protein sequence ID" value="ANS28680.1"/>
    <property type="molecule type" value="Genomic_DNA"/>
</dbReference>
<dbReference type="RefSeq" id="WP_065491361.1">
    <property type="nucleotide sequence ID" value="NZ_CP009111.1"/>
</dbReference>
<sequence length="313" mass="33982">MITTTDPYPSRVSGIPQVLERPHPVVWGTSPTPDVAVFAERGYLQQDHAVSTEAVENCLAEIDRLQNDPKVRGDARIVREEGTSAVRSIFDIVEFSDIVRDAVAESGAEDIAREILGSEVYIYQSRLNYKPGFHGGAFYWHSDFETWHAEDGMRHPRAVSASIALTRNETYNGPLMIMPGTHRSFVQCAGATPEDYYRESLVTTAPRIGAPAENIIADMADTHGIDVLTGGAGSMTVFDCNALHASGGNISPLPRANIFVVFNSVDNPIDRPFSGSVPRPPFLAKRPPATGKAAVESSTAAGICATREGRDRR</sequence>
<dbReference type="PANTHER" id="PTHR20883">
    <property type="entry name" value="PHYTANOYL-COA DIOXYGENASE DOMAIN CONTAINING 1"/>
    <property type="match status" value="1"/>
</dbReference>
<gene>
    <name evidence="2" type="primary">ectD3</name>
    <name evidence="2" type="ORF">R1CP_19990</name>
</gene>
<protein>
    <submittedName>
        <fullName evidence="2">Ectoine hydroxylase</fullName>
        <ecNumber evidence="2">1.17.-.-</ecNumber>
    </submittedName>
</protein>
<evidence type="ECO:0000256" key="1">
    <source>
        <dbReference type="SAM" id="MobiDB-lite"/>
    </source>
</evidence>
<proteinExistence type="predicted"/>
<dbReference type="PATRIC" id="fig|37919.13.peg.4188"/>
<organism evidence="2 3">
    <name type="scientific">Rhodococcus opacus</name>
    <name type="common">Nocardia opaca</name>
    <dbReference type="NCBI Taxonomy" id="37919"/>
    <lineage>
        <taxon>Bacteria</taxon>
        <taxon>Bacillati</taxon>
        <taxon>Actinomycetota</taxon>
        <taxon>Actinomycetes</taxon>
        <taxon>Mycobacteriales</taxon>
        <taxon>Nocardiaceae</taxon>
        <taxon>Rhodococcus</taxon>
    </lineage>
</organism>
<dbReference type="EC" id="1.17.-.-" evidence="2"/>
<dbReference type="PANTHER" id="PTHR20883:SF48">
    <property type="entry name" value="ECTOINE DIOXYGENASE"/>
    <property type="match status" value="1"/>
</dbReference>
<reference evidence="2 3" key="1">
    <citation type="submission" date="2014-07" db="EMBL/GenBank/DDBJ databases">
        <authorList>
            <person name="Zhang J.E."/>
            <person name="Yang H."/>
            <person name="Guo J."/>
            <person name="Deng Z."/>
            <person name="Luo H."/>
            <person name="Luo M."/>
            <person name="Zhao B."/>
        </authorList>
    </citation>
    <scope>NUCLEOTIDE SEQUENCE [LARGE SCALE GENOMIC DNA]</scope>
    <source>
        <strain evidence="2 3">1CP</strain>
    </source>
</reference>
<dbReference type="Pfam" id="PF05721">
    <property type="entry name" value="PhyH"/>
    <property type="match status" value="1"/>
</dbReference>
<name>A0A1B1K7T1_RHOOP</name>
<dbReference type="InterPro" id="IPR008775">
    <property type="entry name" value="Phytyl_CoA_dOase-like"/>
</dbReference>
<dbReference type="GO" id="GO:0016706">
    <property type="term" value="F:2-oxoglutarate-dependent dioxygenase activity"/>
    <property type="evidence" value="ECO:0007669"/>
    <property type="project" value="UniProtKB-ARBA"/>
</dbReference>
<keyword evidence="2" id="KW-0560">Oxidoreductase</keyword>
<feature type="region of interest" description="Disordered" evidence="1">
    <location>
        <begin position="285"/>
        <end position="313"/>
    </location>
</feature>
<accession>A0A1B1K7T1</accession>
<evidence type="ECO:0000313" key="2">
    <source>
        <dbReference type="EMBL" id="ANS28680.1"/>
    </source>
</evidence>
<evidence type="ECO:0000313" key="3">
    <source>
        <dbReference type="Proteomes" id="UP000186108"/>
    </source>
</evidence>
<dbReference type="SUPFAM" id="SSF51197">
    <property type="entry name" value="Clavaminate synthase-like"/>
    <property type="match status" value="1"/>
</dbReference>
<dbReference type="AlphaFoldDB" id="A0A1B1K7T1"/>
<dbReference type="Proteomes" id="UP000186108">
    <property type="component" value="Chromosome"/>
</dbReference>